<evidence type="ECO:0000313" key="5">
    <source>
        <dbReference type="EMBL" id="PGF36751.1"/>
    </source>
</evidence>
<feature type="domain" description="4'-phosphopantetheinyl transferase" evidence="3">
    <location>
        <begin position="134"/>
        <end position="234"/>
    </location>
</feature>
<dbReference type="RefSeq" id="WP_032497193.1">
    <property type="nucleotide sequence ID" value="NZ_CAMHVQ010000001.1"/>
</dbReference>
<dbReference type="EMBL" id="MVCE01000001">
    <property type="protein sequence ID" value="PGF36751.1"/>
    <property type="molecule type" value="Genomic_DNA"/>
</dbReference>
<evidence type="ECO:0000313" key="6">
    <source>
        <dbReference type="Proteomes" id="UP000226191"/>
    </source>
</evidence>
<name>A0AA44QNF1_CUTAC</name>
<dbReference type="GO" id="GO:0019878">
    <property type="term" value="P:lysine biosynthetic process via aminoadipic acid"/>
    <property type="evidence" value="ECO:0007669"/>
    <property type="project" value="TreeGrafter"/>
</dbReference>
<feature type="domain" description="4'-phosphopantetheinyl transferase N-terminal" evidence="4">
    <location>
        <begin position="52"/>
        <end position="132"/>
    </location>
</feature>
<organism evidence="5 6">
    <name type="scientific">Cutibacterium acnes</name>
    <name type="common">Propionibacterium acnes</name>
    <dbReference type="NCBI Taxonomy" id="1747"/>
    <lineage>
        <taxon>Bacteria</taxon>
        <taxon>Bacillati</taxon>
        <taxon>Actinomycetota</taxon>
        <taxon>Actinomycetes</taxon>
        <taxon>Propionibacteriales</taxon>
        <taxon>Propionibacteriaceae</taxon>
        <taxon>Cutibacterium</taxon>
    </lineage>
</organism>
<comment type="caution">
    <text evidence="5">The sequence shown here is derived from an EMBL/GenBank/DDBJ whole genome shotgun (WGS) entry which is preliminary data.</text>
</comment>
<dbReference type="InterPro" id="IPR008278">
    <property type="entry name" value="4-PPantetheinyl_Trfase_dom"/>
</dbReference>
<comment type="similarity">
    <text evidence="1">Belongs to the P-Pant transferase superfamily. Gsp/Sfp/HetI/AcpT family.</text>
</comment>
<dbReference type="GO" id="GO:0008897">
    <property type="term" value="F:holo-[acyl-carrier-protein] synthase activity"/>
    <property type="evidence" value="ECO:0007669"/>
    <property type="project" value="InterPro"/>
</dbReference>
<dbReference type="SUPFAM" id="SSF56214">
    <property type="entry name" value="4'-phosphopantetheinyl transferase"/>
    <property type="match status" value="2"/>
</dbReference>
<dbReference type="Proteomes" id="UP000226191">
    <property type="component" value="Unassembled WGS sequence"/>
</dbReference>
<dbReference type="InterPro" id="IPR055066">
    <property type="entry name" value="AASDHPPT_N"/>
</dbReference>
<evidence type="ECO:0000256" key="2">
    <source>
        <dbReference type="ARBA" id="ARBA00022679"/>
    </source>
</evidence>
<dbReference type="InterPro" id="IPR050559">
    <property type="entry name" value="P-Pant_transferase_sf"/>
</dbReference>
<protein>
    <submittedName>
        <fullName evidence="5">4-phosphopantetheinyl transferase</fullName>
    </submittedName>
</protein>
<dbReference type="Gene3D" id="3.90.470.20">
    <property type="entry name" value="4'-phosphopantetheinyl transferase domain"/>
    <property type="match status" value="2"/>
</dbReference>
<dbReference type="AlphaFoldDB" id="A0AA44QNF1"/>
<dbReference type="Pfam" id="PF22624">
    <property type="entry name" value="AASDHPPT_N"/>
    <property type="match status" value="1"/>
</dbReference>
<reference evidence="5 6" key="1">
    <citation type="submission" date="2017-02" db="EMBL/GenBank/DDBJ databases">
        <title>Prevalence of linear plasmids in Cutibacterium acnes isolates obtained from cancerous prostatic tissue.</title>
        <authorList>
            <person name="Davidsson S."/>
            <person name="Bruggemann H."/>
        </authorList>
    </citation>
    <scope>NUCLEOTIDE SEQUENCE [LARGE SCALE GENOMIC DNA]</scope>
    <source>
        <strain evidence="5 6">11-78</strain>
    </source>
</reference>
<keyword evidence="2 5" id="KW-0808">Transferase</keyword>
<dbReference type="GO" id="GO:0005829">
    <property type="term" value="C:cytosol"/>
    <property type="evidence" value="ECO:0007669"/>
    <property type="project" value="TreeGrafter"/>
</dbReference>
<dbReference type="PANTHER" id="PTHR12215">
    <property type="entry name" value="PHOSPHOPANTETHEINE TRANSFERASE"/>
    <property type="match status" value="1"/>
</dbReference>
<accession>A0AA44QNF1</accession>
<sequence>MTSLVIHAEVTCHLLHEVVYLLIGPHKREDQKLIYISRVSLDTFPKSALPQLMERASPERRDRARRYVRIDDCLRCLIADELRAYSLKLDYKVPVQSEVSKNAFGKPLLANRDGPKFNLSHDGKWIVCATSPHPVGVDVEAVAEPGLAVVSNDFSVEEVEALRTTATAPLSIARAMIWTRKEAYLKYLGLGLTVQLDSFSVIDQTLLSPAEGMTDGIQFYSWCDADNSHVISVCGHGEEVVISCVSGQELLDGLPPSHCSEEPQEQLRWLPNLS</sequence>
<proteinExistence type="inferred from homology"/>
<dbReference type="Pfam" id="PF01648">
    <property type="entry name" value="ACPS"/>
    <property type="match status" value="1"/>
</dbReference>
<gene>
    <name evidence="5" type="ORF">B1B09_03885</name>
</gene>
<evidence type="ECO:0000259" key="4">
    <source>
        <dbReference type="Pfam" id="PF22624"/>
    </source>
</evidence>
<dbReference type="PANTHER" id="PTHR12215:SF10">
    <property type="entry name" value="L-AMINOADIPATE-SEMIALDEHYDE DEHYDROGENASE-PHOSPHOPANTETHEINYL TRANSFERASE"/>
    <property type="match status" value="1"/>
</dbReference>
<dbReference type="InterPro" id="IPR037143">
    <property type="entry name" value="4-PPantetheinyl_Trfase_dom_sf"/>
</dbReference>
<evidence type="ECO:0000256" key="1">
    <source>
        <dbReference type="ARBA" id="ARBA00010990"/>
    </source>
</evidence>
<evidence type="ECO:0000259" key="3">
    <source>
        <dbReference type="Pfam" id="PF01648"/>
    </source>
</evidence>
<dbReference type="GO" id="GO:0000287">
    <property type="term" value="F:magnesium ion binding"/>
    <property type="evidence" value="ECO:0007669"/>
    <property type="project" value="InterPro"/>
</dbReference>